<dbReference type="Gene3D" id="1.10.580.10">
    <property type="entry name" value="Citrate Synthase, domain 1"/>
    <property type="match status" value="1"/>
</dbReference>
<dbReference type="EMBL" id="JARACI010001173">
    <property type="protein sequence ID" value="MDD9207936.1"/>
    <property type="molecule type" value="Genomic_DNA"/>
</dbReference>
<keyword evidence="5" id="KW-1185">Reference proteome</keyword>
<gene>
    <name evidence="4" type="ORF">PU560_15880</name>
</gene>
<dbReference type="Proteomes" id="UP001165561">
    <property type="component" value="Unassembled WGS sequence"/>
</dbReference>
<evidence type="ECO:0000256" key="3">
    <source>
        <dbReference type="SAM" id="MobiDB-lite"/>
    </source>
</evidence>
<sequence>MPVTSGSPPLGQDPASGMPSYRGRSLEGLQGEPFERVWGLLVDGDPASTLPPAEPFSLPVRTGDVRADVQTALGHLGPVWAFRPIIDITSAQARADLARASVLTLSLVAQAARGAELPAVPQQQVDRSESITARFLVRWHGHADPVAVRALDTVWLLVAEQGLVRPTQVARLVAGTGADAAACLSAAAAALAGPLAGGAAARSLALLHRAEELGDARAAVAAALTARPNDPGLPGFTVNATGTETGAQADARARARLMHAVCARLDTRLLEVAEATEQAMSTELEERRPGATVTADLMYWTAVLLNHLDVPPRLFTAMVVCGSTAGWSAHVLDVQRSLA</sequence>
<proteinExistence type="predicted"/>
<comment type="caution">
    <text evidence="4">The sequence shown here is derived from an EMBL/GenBank/DDBJ whole genome shotgun (WGS) entry which is preliminary data.</text>
</comment>
<evidence type="ECO:0000313" key="5">
    <source>
        <dbReference type="Proteomes" id="UP001165561"/>
    </source>
</evidence>
<dbReference type="SUPFAM" id="SSF48256">
    <property type="entry name" value="Citrate synthase"/>
    <property type="match status" value="1"/>
</dbReference>
<organism evidence="4 5">
    <name type="scientific">Georgenia halotolerans</name>
    <dbReference type="NCBI Taxonomy" id="3028317"/>
    <lineage>
        <taxon>Bacteria</taxon>
        <taxon>Bacillati</taxon>
        <taxon>Actinomycetota</taxon>
        <taxon>Actinomycetes</taxon>
        <taxon>Micrococcales</taxon>
        <taxon>Bogoriellaceae</taxon>
        <taxon>Georgenia</taxon>
    </lineage>
</organism>
<accession>A0ABT5U0S5</accession>
<feature type="region of interest" description="Disordered" evidence="3">
    <location>
        <begin position="1"/>
        <end position="26"/>
    </location>
</feature>
<dbReference type="InterPro" id="IPR016143">
    <property type="entry name" value="Citrate_synth-like_sm_a-sub"/>
</dbReference>
<dbReference type="Pfam" id="PF00285">
    <property type="entry name" value="Citrate_synt"/>
    <property type="match status" value="1"/>
</dbReference>
<evidence type="ECO:0000256" key="2">
    <source>
        <dbReference type="ARBA" id="ARBA00012972"/>
    </source>
</evidence>
<name>A0ABT5U0S5_9MICO</name>
<dbReference type="InterPro" id="IPR016142">
    <property type="entry name" value="Citrate_synth-like_lrg_a-sub"/>
</dbReference>
<dbReference type="PANTHER" id="PTHR11739">
    <property type="entry name" value="CITRATE SYNTHASE"/>
    <property type="match status" value="1"/>
</dbReference>
<reference evidence="4" key="1">
    <citation type="submission" date="2023-02" db="EMBL/GenBank/DDBJ databases">
        <title>Georgenia sp.10Sc9-8, isolated from a soil sample collected from the Taklamakan desert.</title>
        <authorList>
            <person name="Liu S."/>
        </authorList>
    </citation>
    <scope>NUCLEOTIDE SEQUENCE</scope>
    <source>
        <strain evidence="4">10Sc9-8</strain>
    </source>
</reference>
<evidence type="ECO:0000256" key="1">
    <source>
        <dbReference type="ARBA" id="ARBA00005163"/>
    </source>
</evidence>
<dbReference type="InterPro" id="IPR036969">
    <property type="entry name" value="Citrate_synthase_sf"/>
</dbReference>
<evidence type="ECO:0000313" key="4">
    <source>
        <dbReference type="EMBL" id="MDD9207936.1"/>
    </source>
</evidence>
<dbReference type="PANTHER" id="PTHR11739:SF23">
    <property type="entry name" value="CITRATE SYNTHASE 2-RELATED"/>
    <property type="match status" value="1"/>
</dbReference>
<dbReference type="EC" id="2.3.3.16" evidence="2"/>
<dbReference type="Gene3D" id="1.10.230.10">
    <property type="entry name" value="Cytochrome P450-Terp, domain 2"/>
    <property type="match status" value="1"/>
</dbReference>
<comment type="pathway">
    <text evidence="1">Carbohydrate metabolism; tricarboxylic acid cycle.</text>
</comment>
<dbReference type="PRINTS" id="PR00143">
    <property type="entry name" value="CITRTSNTHASE"/>
</dbReference>
<protein>
    <recommendedName>
        <fullName evidence="2">citrate synthase (unknown stereospecificity)</fullName>
        <ecNumber evidence="2">2.3.3.16</ecNumber>
    </recommendedName>
</protein>
<dbReference type="InterPro" id="IPR002020">
    <property type="entry name" value="Citrate_synthase"/>
</dbReference>